<dbReference type="EMBL" id="CAJOBB010000825">
    <property type="protein sequence ID" value="CAF3759431.1"/>
    <property type="molecule type" value="Genomic_DNA"/>
</dbReference>
<dbReference type="AlphaFoldDB" id="A0A818YU18"/>
<comment type="caution">
    <text evidence="11">The sequence shown here is derived from an EMBL/GenBank/DDBJ whole genome shotgun (WGS) entry which is preliminary data.</text>
</comment>
<dbReference type="Proteomes" id="UP000663868">
    <property type="component" value="Unassembled WGS sequence"/>
</dbReference>
<dbReference type="InterPro" id="IPR001132">
    <property type="entry name" value="SMAD_dom_Dwarfin-type"/>
</dbReference>
<dbReference type="InterPro" id="IPR013790">
    <property type="entry name" value="Dwarfin"/>
</dbReference>
<dbReference type="EMBL" id="CAJOAY010001052">
    <property type="protein sequence ID" value="CAF3784913.1"/>
    <property type="molecule type" value="Genomic_DNA"/>
</dbReference>
<evidence type="ECO:0000256" key="5">
    <source>
        <dbReference type="ARBA" id="ARBA00023163"/>
    </source>
</evidence>
<proteinExistence type="inferred from homology"/>
<dbReference type="GO" id="GO:0005737">
    <property type="term" value="C:cytoplasm"/>
    <property type="evidence" value="ECO:0007669"/>
    <property type="project" value="UniProtKB-SubCell"/>
</dbReference>
<evidence type="ECO:0000256" key="2">
    <source>
        <dbReference type="ARBA" id="ARBA00022723"/>
    </source>
</evidence>
<evidence type="ECO:0000256" key="7">
    <source>
        <dbReference type="RuleBase" id="RU361195"/>
    </source>
</evidence>
<dbReference type="PROSITE" id="PS51076">
    <property type="entry name" value="MH2"/>
    <property type="match status" value="1"/>
</dbReference>
<reference evidence="11" key="1">
    <citation type="submission" date="2021-02" db="EMBL/GenBank/DDBJ databases">
        <authorList>
            <person name="Nowell W R."/>
        </authorList>
    </citation>
    <scope>NUCLEOTIDE SEQUENCE</scope>
</reference>
<dbReference type="Pfam" id="PF03165">
    <property type="entry name" value="MH1"/>
    <property type="match status" value="1"/>
</dbReference>
<evidence type="ECO:0000256" key="1">
    <source>
        <dbReference type="ARBA" id="ARBA00005545"/>
    </source>
</evidence>
<accession>A0A818YU18</accession>
<dbReference type="InterPro" id="IPR036578">
    <property type="entry name" value="SMAD_MH1_sf"/>
</dbReference>
<dbReference type="GO" id="GO:0070411">
    <property type="term" value="F:I-SMAD binding"/>
    <property type="evidence" value="ECO:0007669"/>
    <property type="project" value="TreeGrafter"/>
</dbReference>
<dbReference type="GO" id="GO:0071144">
    <property type="term" value="C:heteromeric SMAD protein complex"/>
    <property type="evidence" value="ECO:0007669"/>
    <property type="project" value="TreeGrafter"/>
</dbReference>
<keyword evidence="4 7" id="KW-0805">Transcription regulation</keyword>
<evidence type="ECO:0000259" key="9">
    <source>
        <dbReference type="PROSITE" id="PS51076"/>
    </source>
</evidence>
<gene>
    <name evidence="11" type="ORF">KXQ929_LOCUS14711</name>
    <name evidence="12" type="ORF">OKA104_LOCUS17570</name>
    <name evidence="10" type="ORF">VCS650_LOCUS36006</name>
</gene>
<comment type="subcellular location">
    <subcellularLocation>
        <location evidence="7">Cytoplasm</location>
    </subcellularLocation>
    <subcellularLocation>
        <location evidence="7">Nucleus</location>
    </subcellularLocation>
</comment>
<feature type="domain" description="MH2" evidence="9">
    <location>
        <begin position="181"/>
        <end position="376"/>
    </location>
</feature>
<evidence type="ECO:0000313" key="13">
    <source>
        <dbReference type="Proteomes" id="UP000663868"/>
    </source>
</evidence>
<dbReference type="GO" id="GO:0046872">
    <property type="term" value="F:metal ion binding"/>
    <property type="evidence" value="ECO:0007669"/>
    <property type="project" value="UniProtKB-KW"/>
</dbReference>
<evidence type="ECO:0000256" key="4">
    <source>
        <dbReference type="ARBA" id="ARBA00023015"/>
    </source>
</evidence>
<name>A0A818YU18_9BILA</name>
<dbReference type="Pfam" id="PF03166">
    <property type="entry name" value="MH2"/>
    <property type="match status" value="1"/>
</dbReference>
<dbReference type="Proteomes" id="UP000663891">
    <property type="component" value="Unassembled WGS sequence"/>
</dbReference>
<keyword evidence="7" id="KW-0963">Cytoplasm</keyword>
<dbReference type="Gene3D" id="2.60.200.10">
    <property type="match status" value="1"/>
</dbReference>
<evidence type="ECO:0000256" key="6">
    <source>
        <dbReference type="ARBA" id="ARBA00023242"/>
    </source>
</evidence>
<organism evidence="11 13">
    <name type="scientific">Adineta steineri</name>
    <dbReference type="NCBI Taxonomy" id="433720"/>
    <lineage>
        <taxon>Eukaryota</taxon>
        <taxon>Metazoa</taxon>
        <taxon>Spiralia</taxon>
        <taxon>Gnathifera</taxon>
        <taxon>Rotifera</taxon>
        <taxon>Eurotatoria</taxon>
        <taxon>Bdelloidea</taxon>
        <taxon>Adinetida</taxon>
        <taxon>Adinetidae</taxon>
        <taxon>Adineta</taxon>
    </lineage>
</organism>
<dbReference type="InterPro" id="IPR017855">
    <property type="entry name" value="SMAD-like_dom_sf"/>
</dbReference>
<dbReference type="InterPro" id="IPR008984">
    <property type="entry name" value="SMAD_FHA_dom_sf"/>
</dbReference>
<keyword evidence="5 7" id="KW-0804">Transcription</keyword>
<dbReference type="PROSITE" id="PS51075">
    <property type="entry name" value="MH1"/>
    <property type="match status" value="1"/>
</dbReference>
<dbReference type="GO" id="GO:0030509">
    <property type="term" value="P:BMP signaling pathway"/>
    <property type="evidence" value="ECO:0007669"/>
    <property type="project" value="TreeGrafter"/>
</dbReference>
<evidence type="ECO:0000256" key="3">
    <source>
        <dbReference type="ARBA" id="ARBA00022833"/>
    </source>
</evidence>
<dbReference type="InterPro" id="IPR003619">
    <property type="entry name" value="MAD_homology1_Dwarfin-type"/>
</dbReference>
<protein>
    <recommendedName>
        <fullName evidence="7">Mothers against decapentaplegic homolog</fullName>
        <shortName evidence="7">MAD homolog</shortName>
        <shortName evidence="7">Mothers against DPP homolog</shortName>
    </recommendedName>
    <alternativeName>
        <fullName evidence="7">SMAD family member</fullName>
    </alternativeName>
</protein>
<evidence type="ECO:0000259" key="8">
    <source>
        <dbReference type="PROSITE" id="PS51075"/>
    </source>
</evidence>
<keyword evidence="6 7" id="KW-0539">Nucleus</keyword>
<dbReference type="GO" id="GO:0030154">
    <property type="term" value="P:cell differentiation"/>
    <property type="evidence" value="ECO:0007669"/>
    <property type="project" value="TreeGrafter"/>
</dbReference>
<dbReference type="Proteomes" id="UP000663881">
    <property type="component" value="Unassembled WGS sequence"/>
</dbReference>
<dbReference type="GO" id="GO:0009653">
    <property type="term" value="P:anatomical structure morphogenesis"/>
    <property type="evidence" value="ECO:0007669"/>
    <property type="project" value="TreeGrafter"/>
</dbReference>
<dbReference type="SUPFAM" id="SSF56366">
    <property type="entry name" value="SMAD MH1 domain"/>
    <property type="match status" value="1"/>
</dbReference>
<evidence type="ECO:0000313" key="11">
    <source>
        <dbReference type="EMBL" id="CAF3759431.1"/>
    </source>
</evidence>
<dbReference type="SMART" id="SM00523">
    <property type="entry name" value="DWA"/>
    <property type="match status" value="1"/>
</dbReference>
<dbReference type="Gene3D" id="3.90.520.10">
    <property type="entry name" value="SMAD MH1 domain"/>
    <property type="match status" value="1"/>
</dbReference>
<evidence type="ECO:0000313" key="10">
    <source>
        <dbReference type="EMBL" id="CAF1392074.1"/>
    </source>
</evidence>
<dbReference type="SMART" id="SM00524">
    <property type="entry name" value="DWB"/>
    <property type="match status" value="1"/>
</dbReference>
<keyword evidence="3" id="KW-0862">Zinc</keyword>
<dbReference type="InterPro" id="IPR013019">
    <property type="entry name" value="MAD_homology_MH1"/>
</dbReference>
<dbReference type="SUPFAM" id="SSF49879">
    <property type="entry name" value="SMAD/FHA domain"/>
    <property type="match status" value="1"/>
</dbReference>
<dbReference type="GO" id="GO:0000978">
    <property type="term" value="F:RNA polymerase II cis-regulatory region sequence-specific DNA binding"/>
    <property type="evidence" value="ECO:0007669"/>
    <property type="project" value="TreeGrafter"/>
</dbReference>
<comment type="similarity">
    <text evidence="1 7">Belongs to the dwarfin/SMAD family.</text>
</comment>
<dbReference type="EMBL" id="CAJNON010000854">
    <property type="protein sequence ID" value="CAF1392074.1"/>
    <property type="molecule type" value="Genomic_DNA"/>
</dbReference>
<evidence type="ECO:0000313" key="12">
    <source>
        <dbReference type="EMBL" id="CAF3784913.1"/>
    </source>
</evidence>
<dbReference type="OrthoDB" id="5794312at2759"/>
<dbReference type="PANTHER" id="PTHR13703">
    <property type="entry name" value="SMAD"/>
    <property type="match status" value="1"/>
</dbReference>
<sequence>MTDYHDRKSFNLHVLRSKIVNWKQGHEDNEHSQRAVDFLIKKLKNSEGVLDSLAKVLLNPYLPSPCITIPPSVDKRIQIVYRKEFPHVVYCRLWRFADLQNYHELIPSSQCRYPFSSGNNRNQKHVCINPYHYDRVPSQVLPSIIEPRINNENTPPTPPLSMCSPDPYSPQFSNHHTLSSWCTINYYEYSSKVGDQFRASSSQIFVDGYTSPYRNFSNRFSLGLLENIKRQKGVEFVRESIGRGIELIEHCNGDVSIRNRSWSCSVFVQSILYNRLIGSNDFTIHHLPRRQSIHSIFNSSLFAQLVNDPLATYESILDLTKLCSIQVSFKYGWGYEYGQREITSTPCWLSILINEPLRLLDARLQQLQPQQATTSS</sequence>
<keyword evidence="2" id="KW-0479">Metal-binding</keyword>
<feature type="domain" description="MH1" evidence="8">
    <location>
        <begin position="9"/>
        <end position="142"/>
    </location>
</feature>
<dbReference type="GO" id="GO:0000981">
    <property type="term" value="F:DNA-binding transcription factor activity, RNA polymerase II-specific"/>
    <property type="evidence" value="ECO:0007669"/>
    <property type="project" value="TreeGrafter"/>
</dbReference>
<dbReference type="GO" id="GO:0060395">
    <property type="term" value="P:SMAD protein signal transduction"/>
    <property type="evidence" value="ECO:0007669"/>
    <property type="project" value="TreeGrafter"/>
</dbReference>